<protein>
    <submittedName>
        <fullName evidence="1">Uncharacterized protein</fullName>
    </submittedName>
</protein>
<reference evidence="1 2" key="1">
    <citation type="journal article" date="2018" name="Nat. Biotechnol.">
        <title>A standardized bacterial taxonomy based on genome phylogeny substantially revises the tree of life.</title>
        <authorList>
            <person name="Parks D.H."/>
            <person name="Chuvochina M."/>
            <person name="Waite D.W."/>
            <person name="Rinke C."/>
            <person name="Skarshewski A."/>
            <person name="Chaumeil P.A."/>
            <person name="Hugenholtz P."/>
        </authorList>
    </citation>
    <scope>NUCLEOTIDE SEQUENCE [LARGE SCALE GENOMIC DNA]</scope>
    <source>
        <strain evidence="1">UBA11978</strain>
    </source>
</reference>
<comment type="caution">
    <text evidence="1">The sequence shown here is derived from an EMBL/GenBank/DDBJ whole genome shotgun (WGS) entry which is preliminary data.</text>
</comment>
<dbReference type="AlphaFoldDB" id="A0A350NZD9"/>
<name>A0A350NZD9_9ALTE</name>
<evidence type="ECO:0000313" key="1">
    <source>
        <dbReference type="EMBL" id="HAW74406.1"/>
    </source>
</evidence>
<gene>
    <name evidence="1" type="ORF">DCW74_01575</name>
</gene>
<accession>A0A350NZD9</accession>
<organism evidence="1 2">
    <name type="scientific">Alteromonas australica</name>
    <dbReference type="NCBI Taxonomy" id="589873"/>
    <lineage>
        <taxon>Bacteria</taxon>
        <taxon>Pseudomonadati</taxon>
        <taxon>Pseudomonadota</taxon>
        <taxon>Gammaproteobacteria</taxon>
        <taxon>Alteromonadales</taxon>
        <taxon>Alteromonadaceae</taxon>
        <taxon>Alteromonas/Salinimonas group</taxon>
        <taxon>Alteromonas</taxon>
    </lineage>
</organism>
<evidence type="ECO:0000313" key="2">
    <source>
        <dbReference type="Proteomes" id="UP000263517"/>
    </source>
</evidence>
<proteinExistence type="predicted"/>
<dbReference type="EMBL" id="DNAN01000056">
    <property type="protein sequence ID" value="HAW74406.1"/>
    <property type="molecule type" value="Genomic_DNA"/>
</dbReference>
<dbReference type="Proteomes" id="UP000263517">
    <property type="component" value="Unassembled WGS sequence"/>
</dbReference>
<sequence length="577" mass="64461">MAEQVRLRNTLTPLRVPRVNFAGAEAQARGLGNLAQSLSRMSNFVSQQAQSAAVVEGAEYGALNAPTRQQIIDATQKNEKIDLVGDQTTVFGKAARKAALEAASDELQFLAKSTITDLTRRAIEDQIPPSALADQIDTAIIGFSSTLDNVSPATARSLRAGLGIYGNAEYEAYTKKFLTDDLAKRKSQFEMNFQLTLDTLPKLLSNGRIVKQKDGSEVSTADTIQGLKQSLMQQAISFNYSRSEIEGLGEQFDREVQDAAKGTVTNYVIESDNPYATYIRIDEDSKALPENVRAALDAMTPEKRREAIKEAREAWHNTIDDETKRVNFKQAKRNDAIQEEERNASRALSFAQSDPDKAIKLYQASIARMRLIDPIKANEMEDKIQTNGQGFVFAMATQDDVELAIDMQISSLDVNLTLSKLDTLLFKRELSYSDWLKYTEVVNTRMDERFRNALIETRKRLELPTGMIADARVLQRWQWNALNKVELELRKAVRDAPDGARDFDAIGWLNDNFEDLTKRTEKNVNDEKLKELSGLTRAGVTRQMNAATPGSDEEASLQRLLDIADELKANNIAVDGF</sequence>